<dbReference type="AlphaFoldDB" id="A0A1E1MR98"/>
<dbReference type="EMBL" id="FJVC01000495">
    <property type="protein sequence ID" value="CZT51608.1"/>
    <property type="molecule type" value="Genomic_DNA"/>
</dbReference>
<reference evidence="2" key="1">
    <citation type="submission" date="2016-03" db="EMBL/GenBank/DDBJ databases">
        <authorList>
            <person name="Guldener U."/>
        </authorList>
    </citation>
    <scope>NUCLEOTIDE SEQUENCE [LARGE SCALE GENOMIC DNA]</scope>
</reference>
<proteinExistence type="predicted"/>
<sequence>MSPTSADEFEMFDPAIHLDYSPPAHLFSLADLQLEQRSTSTPIAATAAFPFLSHEGVLAYRGALFSDETLENCSVLLGANALILRNAGGHSKFLHDLWNHPETLKIMSKNMKVPLISIMQMEEAFVSVQTDSYDIEEMKEISKGATASMIPIRMLASSCSVTPKVWWEDKHTLNAAIRRSRKLKAQAMVVLMTYKAVSLVSIICSWNWNRDYVMGDELLRQGQREIFYEWVKRTGLWDLRS</sequence>
<organism evidence="1 2">
    <name type="scientific">Rhynchosporium secalis</name>
    <name type="common">Barley scald fungus</name>
    <dbReference type="NCBI Taxonomy" id="38038"/>
    <lineage>
        <taxon>Eukaryota</taxon>
        <taxon>Fungi</taxon>
        <taxon>Dikarya</taxon>
        <taxon>Ascomycota</taxon>
        <taxon>Pezizomycotina</taxon>
        <taxon>Leotiomycetes</taxon>
        <taxon>Helotiales</taxon>
        <taxon>Ploettnerulaceae</taxon>
        <taxon>Rhynchosporium</taxon>
    </lineage>
</organism>
<dbReference type="PANTHER" id="PTHR41677">
    <property type="entry name" value="YALI0B19030P"/>
    <property type="match status" value="1"/>
</dbReference>
<keyword evidence="2" id="KW-1185">Reference proteome</keyword>
<accession>A0A1E1MR98</accession>
<name>A0A1E1MR98_RHYSE</name>
<gene>
    <name evidence="1" type="ORF">RSE6_12772</name>
</gene>
<evidence type="ECO:0000313" key="2">
    <source>
        <dbReference type="Proteomes" id="UP000177625"/>
    </source>
</evidence>
<protein>
    <submittedName>
        <fullName evidence="1">Uncharacterized protein</fullName>
    </submittedName>
</protein>
<dbReference type="Proteomes" id="UP000177625">
    <property type="component" value="Unassembled WGS sequence"/>
</dbReference>
<dbReference type="PANTHER" id="PTHR41677:SF1">
    <property type="entry name" value="FE2OG DIOXYGENASE DOMAIN-CONTAINING PROTEIN"/>
    <property type="match status" value="1"/>
</dbReference>
<evidence type="ECO:0000313" key="1">
    <source>
        <dbReference type="EMBL" id="CZT51608.1"/>
    </source>
</evidence>